<protein>
    <submittedName>
        <fullName evidence="1">31514_t:CDS:1</fullName>
    </submittedName>
</protein>
<name>A0ACA9RVX3_9GLOM</name>
<feature type="non-terminal residue" evidence="1">
    <location>
        <position position="1"/>
    </location>
</feature>
<feature type="non-terminal residue" evidence="1">
    <location>
        <position position="328"/>
    </location>
</feature>
<accession>A0ACA9RVX3</accession>
<reference evidence="1" key="1">
    <citation type="submission" date="2021-06" db="EMBL/GenBank/DDBJ databases">
        <authorList>
            <person name="Kallberg Y."/>
            <person name="Tangrot J."/>
            <person name="Rosling A."/>
        </authorList>
    </citation>
    <scope>NUCLEOTIDE SEQUENCE</scope>
    <source>
        <strain evidence="1">MA461A</strain>
    </source>
</reference>
<dbReference type="EMBL" id="CAJVQC010070320">
    <property type="protein sequence ID" value="CAG8809622.1"/>
    <property type="molecule type" value="Genomic_DNA"/>
</dbReference>
<proteinExistence type="predicted"/>
<comment type="caution">
    <text evidence="1">The sequence shown here is derived from an EMBL/GenBank/DDBJ whole genome shotgun (WGS) entry which is preliminary data.</text>
</comment>
<gene>
    <name evidence="1" type="ORF">RPERSI_LOCUS22903</name>
</gene>
<keyword evidence="2" id="KW-1185">Reference proteome</keyword>
<dbReference type="Proteomes" id="UP000789920">
    <property type="component" value="Unassembled WGS sequence"/>
</dbReference>
<evidence type="ECO:0000313" key="1">
    <source>
        <dbReference type="EMBL" id="CAG8809622.1"/>
    </source>
</evidence>
<organism evidence="1 2">
    <name type="scientific">Racocetra persica</name>
    <dbReference type="NCBI Taxonomy" id="160502"/>
    <lineage>
        <taxon>Eukaryota</taxon>
        <taxon>Fungi</taxon>
        <taxon>Fungi incertae sedis</taxon>
        <taxon>Mucoromycota</taxon>
        <taxon>Glomeromycotina</taxon>
        <taxon>Glomeromycetes</taxon>
        <taxon>Diversisporales</taxon>
        <taxon>Gigasporaceae</taxon>
        <taxon>Racocetra</taxon>
    </lineage>
</organism>
<evidence type="ECO:0000313" key="2">
    <source>
        <dbReference type="Proteomes" id="UP000789920"/>
    </source>
</evidence>
<sequence>FLRHSFNRIDLVAVICYWIDLVLMLSGVSHLYVFKALSTLRSLRLLTVTSGGSTILQSLKTSAPLLVNGSFRRRCVWLDPDGANNFIISQQWCGGYVGSDGLHHPYISLTEKQFPTFPKGYLCPVGQICTETENPFNNMVSYDNIFSAMVLTFVLAATQGWTDLLYRTMDTDYGWATLYYVLSILILNFWLLNLFVAVIVTVFEKIREETSHSAFTTSKSAPILLDDEGEWTLKDHKKVETNQLDRIMKKIKYFWVFCIFIDLFIMGFRTYDMPPSTALLIDLLLAIITCFIQVPVIKSSPAYPYLTIFQIVRVYRVVIAVPRLKNVL</sequence>